<dbReference type="Pfam" id="PF13426">
    <property type="entry name" value="PAS_9"/>
    <property type="match status" value="1"/>
</dbReference>
<dbReference type="SUPFAM" id="SSF55874">
    <property type="entry name" value="ATPase domain of HSP90 chaperone/DNA topoisomerase II/histidine kinase"/>
    <property type="match status" value="1"/>
</dbReference>
<evidence type="ECO:0000313" key="8">
    <source>
        <dbReference type="EMBL" id="XCH32586.1"/>
    </source>
</evidence>
<dbReference type="GO" id="GO:0006355">
    <property type="term" value="P:regulation of DNA-templated transcription"/>
    <property type="evidence" value="ECO:0007669"/>
    <property type="project" value="InterPro"/>
</dbReference>
<dbReference type="Pfam" id="PF07730">
    <property type="entry name" value="HisKA_3"/>
    <property type="match status" value="1"/>
</dbReference>
<dbReference type="AlphaFoldDB" id="A0AAU8G6R4"/>
<dbReference type="InterPro" id="IPR013767">
    <property type="entry name" value="PAS_fold"/>
</dbReference>
<gene>
    <name evidence="8" type="ORF">ABV300_05270</name>
</gene>
<feature type="domain" description="PAC" evidence="7">
    <location>
        <begin position="68"/>
        <end position="118"/>
    </location>
</feature>
<accession>A0AAU8G6R4</accession>
<dbReference type="InterPro" id="IPR035965">
    <property type="entry name" value="PAS-like_dom_sf"/>
</dbReference>
<feature type="domain" description="PAS" evidence="6">
    <location>
        <begin position="119"/>
        <end position="189"/>
    </location>
</feature>
<dbReference type="GO" id="GO:0000155">
    <property type="term" value="F:phosphorelay sensor kinase activity"/>
    <property type="evidence" value="ECO:0007669"/>
    <property type="project" value="InterPro"/>
</dbReference>
<dbReference type="Pfam" id="PF02518">
    <property type="entry name" value="HATPase_c"/>
    <property type="match status" value="1"/>
</dbReference>
<dbReference type="InterPro" id="IPR003594">
    <property type="entry name" value="HATPase_dom"/>
</dbReference>
<dbReference type="InterPro" id="IPR000014">
    <property type="entry name" value="PAS"/>
</dbReference>
<dbReference type="EMBL" id="CP159307">
    <property type="protein sequence ID" value="XCH32586.1"/>
    <property type="molecule type" value="Genomic_DNA"/>
</dbReference>
<dbReference type="PROSITE" id="PS50113">
    <property type="entry name" value="PAC"/>
    <property type="match status" value="3"/>
</dbReference>
<dbReference type="InterPro" id="IPR000700">
    <property type="entry name" value="PAS-assoc_C"/>
</dbReference>
<dbReference type="NCBIfam" id="TIGR00229">
    <property type="entry name" value="sensory_box"/>
    <property type="match status" value="3"/>
</dbReference>
<dbReference type="GO" id="GO:0046983">
    <property type="term" value="F:protein dimerization activity"/>
    <property type="evidence" value="ECO:0007669"/>
    <property type="project" value="InterPro"/>
</dbReference>
<dbReference type="SMART" id="SM00091">
    <property type="entry name" value="PAS"/>
    <property type="match status" value="3"/>
</dbReference>
<dbReference type="SMART" id="SM00387">
    <property type="entry name" value="HATPase_c"/>
    <property type="match status" value="1"/>
</dbReference>
<dbReference type="Gene3D" id="3.30.565.10">
    <property type="entry name" value="Histidine kinase-like ATPase, C-terminal domain"/>
    <property type="match status" value="1"/>
</dbReference>
<dbReference type="InterPro" id="IPR011712">
    <property type="entry name" value="Sig_transdc_His_kin_sub3_dim/P"/>
</dbReference>
<dbReference type="Gene3D" id="1.20.5.1930">
    <property type="match status" value="1"/>
</dbReference>
<dbReference type="PANTHER" id="PTHR24421">
    <property type="entry name" value="NITRATE/NITRITE SENSOR PROTEIN NARX-RELATED"/>
    <property type="match status" value="1"/>
</dbReference>
<dbReference type="PROSITE" id="PS50109">
    <property type="entry name" value="HIS_KIN"/>
    <property type="match status" value="1"/>
</dbReference>
<evidence type="ECO:0000256" key="4">
    <source>
        <dbReference type="SAM" id="Coils"/>
    </source>
</evidence>
<dbReference type="Gene3D" id="3.30.450.20">
    <property type="entry name" value="PAS domain"/>
    <property type="match status" value="3"/>
</dbReference>
<reference evidence="8" key="1">
    <citation type="submission" date="2024-06" db="EMBL/GenBank/DDBJ databases">
        <title>A Novel Isolate, Dehalogenimonas sp. Strain 4OHTPN, Dechlorinates Aromatic 4 Hydroxy chlorothalonil by a Novel Reductive Dehalogenase.</title>
        <authorList>
            <person name="Liu G."/>
        </authorList>
    </citation>
    <scope>NUCLEOTIDE SEQUENCE</scope>
    <source>
        <strain evidence="8">4OHTPN</strain>
    </source>
</reference>
<dbReference type="InterPro" id="IPR036890">
    <property type="entry name" value="HATPase_C_sf"/>
</dbReference>
<feature type="domain" description="PAS" evidence="6">
    <location>
        <begin position="284"/>
        <end position="340"/>
    </location>
</feature>
<dbReference type="InterPro" id="IPR005467">
    <property type="entry name" value="His_kinase_dom"/>
</dbReference>
<name>A0AAU8G6R4_9CHLR</name>
<keyword evidence="3" id="KW-0902">Two-component regulatory system</keyword>
<dbReference type="CDD" id="cd16917">
    <property type="entry name" value="HATPase_UhpB-NarQ-NarX-like"/>
    <property type="match status" value="1"/>
</dbReference>
<feature type="domain" description="Histidine kinase" evidence="5">
    <location>
        <begin position="532"/>
        <end position="620"/>
    </location>
</feature>
<evidence type="ECO:0000256" key="3">
    <source>
        <dbReference type="ARBA" id="ARBA00023012"/>
    </source>
</evidence>
<evidence type="ECO:0000256" key="2">
    <source>
        <dbReference type="ARBA" id="ARBA00022777"/>
    </source>
</evidence>
<evidence type="ECO:0000256" key="1">
    <source>
        <dbReference type="ARBA" id="ARBA00022679"/>
    </source>
</evidence>
<dbReference type="RefSeq" id="WP_353713859.1">
    <property type="nucleotide sequence ID" value="NZ_CP159307.1"/>
</dbReference>
<evidence type="ECO:0000259" key="7">
    <source>
        <dbReference type="PROSITE" id="PS50113"/>
    </source>
</evidence>
<proteinExistence type="predicted"/>
<keyword evidence="4" id="KW-0175">Coiled coil</keyword>
<dbReference type="InterPro" id="IPR050482">
    <property type="entry name" value="Sensor_HK_TwoCompSys"/>
</dbReference>
<dbReference type="PROSITE" id="PS50112">
    <property type="entry name" value="PAS"/>
    <property type="match status" value="2"/>
</dbReference>
<feature type="coiled-coil region" evidence="4">
    <location>
        <begin position="260"/>
        <end position="287"/>
    </location>
</feature>
<dbReference type="GO" id="GO:0016020">
    <property type="term" value="C:membrane"/>
    <property type="evidence" value="ECO:0007669"/>
    <property type="project" value="InterPro"/>
</dbReference>
<evidence type="ECO:0000259" key="6">
    <source>
        <dbReference type="PROSITE" id="PS50112"/>
    </source>
</evidence>
<keyword evidence="1" id="KW-0808">Transferase</keyword>
<protein>
    <submittedName>
        <fullName evidence="8">PAS domain S-box protein</fullName>
    </submittedName>
</protein>
<evidence type="ECO:0000259" key="5">
    <source>
        <dbReference type="PROSITE" id="PS50109"/>
    </source>
</evidence>
<dbReference type="PANTHER" id="PTHR24421:SF61">
    <property type="entry name" value="OXYGEN SENSOR HISTIDINE KINASE NREB"/>
    <property type="match status" value="1"/>
</dbReference>
<organism evidence="8">
    <name type="scientific">Dehalogenimonas sp. 4OHTPN</name>
    <dbReference type="NCBI Taxonomy" id="3166643"/>
    <lineage>
        <taxon>Bacteria</taxon>
        <taxon>Bacillati</taxon>
        <taxon>Chloroflexota</taxon>
        <taxon>Dehalococcoidia</taxon>
        <taxon>Dehalococcoidales</taxon>
        <taxon>Dehalococcoidaceae</taxon>
        <taxon>Dehalogenimonas</taxon>
    </lineage>
</organism>
<dbReference type="SUPFAM" id="SSF55785">
    <property type="entry name" value="PYP-like sensor domain (PAS domain)"/>
    <property type="match status" value="3"/>
</dbReference>
<dbReference type="InterPro" id="IPR001610">
    <property type="entry name" value="PAC"/>
</dbReference>
<feature type="domain" description="PAC" evidence="7">
    <location>
        <begin position="356"/>
        <end position="413"/>
    </location>
</feature>
<dbReference type="Pfam" id="PF00989">
    <property type="entry name" value="PAS"/>
    <property type="match status" value="2"/>
</dbReference>
<feature type="domain" description="PAC" evidence="7">
    <location>
        <begin position="193"/>
        <end position="244"/>
    </location>
</feature>
<dbReference type="CDD" id="cd00130">
    <property type="entry name" value="PAS"/>
    <property type="match status" value="3"/>
</dbReference>
<sequence length="632" mass="70946">MDNYALFLLDETGFIECNQKAEELFGAVREELIGRTPSDYSPQRQPDGRLSRDKAQEKIRAAMDGAPQLFEWKHLKADGACIDTEISLNRIGDGDRRIVMAIVRDISDLKRAEESRLESEQMFRSIVENSHSGIFTVDEAFTITYANDMVSLLLGLPNDRIVGRDFREFLDEESANLVVDNYLRRQRGESLPARYEFNIVTASGDRRRVEISSNMIRDTAGRLKTVGQVLDVTDRHRAEDALKRAQEDLESRVIIRTRELQHANARLEAEISRREQIEQALRRKELKYRHLVDSGNAIILELDTAGRIIFFNHFAERFFGYTESEVIGKSVVGTIVPAKDSADADLEAMIRDIIHRPEDYRLNENENMKKNGDRVWVVWTNQPVYDEAGNLKEILCLGIDRTEQKKIEDTLAVQTRLQAAMEERARLARDLHDAVSQTLFSTSIIAEVLPRIWDRNPDEGFRRLEEVRQLTRGALAEMRTLLFELRPAALAEAELPQLLTQLGESVTGRARLPVNVSVTGGCELPPEVKIALYRIAQEALNNVVKHSGATLAEVTLCCQGSGIALSVTDNGNGFDAAAEPQGRLGLSIMKERAANVNAGITIDSSPGKGTEVTVTWPMNTLDNPSGDPHKNN</sequence>
<keyword evidence="2" id="KW-0418">Kinase</keyword>
<dbReference type="SMART" id="SM00086">
    <property type="entry name" value="PAC"/>
    <property type="match status" value="3"/>
</dbReference>